<name>A0A0N7LQ03_9RHOB</name>
<dbReference type="PANTHER" id="PTHR11365">
    <property type="entry name" value="5-OXOPROLINASE RELATED"/>
    <property type="match status" value="1"/>
</dbReference>
<feature type="domain" description="Hydantoinase/oxoprolinase N-terminal" evidence="2">
    <location>
        <begin position="7"/>
        <end position="183"/>
    </location>
</feature>
<keyword evidence="4" id="KW-0436">Ligase</keyword>
<dbReference type="EC" id="6.4.1.8" evidence="4"/>
<accession>A0A0N7LQ03</accession>
<reference evidence="4 5" key="1">
    <citation type="submission" date="2015-09" db="EMBL/GenBank/DDBJ databases">
        <authorList>
            <consortium name="Swine Surveillance"/>
        </authorList>
    </citation>
    <scope>NUCLEOTIDE SEQUENCE [LARGE SCALE GENOMIC DNA]</scope>
    <source>
        <strain evidence="4 5">CECT 4292</strain>
    </source>
</reference>
<dbReference type="InterPro" id="IPR008040">
    <property type="entry name" value="Hydant_A_N"/>
</dbReference>
<dbReference type="Pfam" id="PF19278">
    <property type="entry name" value="Hydant_A_C"/>
    <property type="match status" value="1"/>
</dbReference>
<dbReference type="InterPro" id="IPR045079">
    <property type="entry name" value="Oxoprolinase-like"/>
</dbReference>
<protein>
    <submittedName>
        <fullName evidence="4">Acetophenone carboxylase gamma subunit</fullName>
        <ecNumber evidence="4">6.4.1.8</ecNumber>
    </submittedName>
</protein>
<evidence type="ECO:0000259" key="1">
    <source>
        <dbReference type="Pfam" id="PF01968"/>
    </source>
</evidence>
<dbReference type="GO" id="GO:0016874">
    <property type="term" value="F:ligase activity"/>
    <property type="evidence" value="ECO:0007669"/>
    <property type="project" value="UniProtKB-KW"/>
</dbReference>
<dbReference type="GO" id="GO:0006749">
    <property type="term" value="P:glutathione metabolic process"/>
    <property type="evidence" value="ECO:0007669"/>
    <property type="project" value="TreeGrafter"/>
</dbReference>
<evidence type="ECO:0000313" key="4">
    <source>
        <dbReference type="EMBL" id="CUH46660.1"/>
    </source>
</evidence>
<sequence length="695" mass="74385">MKAESIRMGVDIGGTFTDVVLEKGGEQHSTKVLTTYAAPENAIIDGMHQVCAKAGVEPSEIEQIIHGTTLATNALIERRGAKTALITTEGFRDVIEMRTESRFEQYDLNLSLPDPLLPRQMRFTVPGRVNAKGEILVDLDRADVEAVVDRIAGAGFESVAVGLIHSYLNPVHEELVREVLAEKLPDVSVSISSEVSPQMREYERFNTVVANAYIMPLMASYLGRLEDRLSGEGVRCRIFLMHSGGGIISIQNAADFPVRLVESGPAGGAVFAAHIAARYGLDKVLSFDMGGTTAKICLIKNQTPKTSRVFEVARTYRFKKGSGMPISIPVIDMVEIGAGGGSLAHVDGMRQIRVGPESAGSEPGPACYGRGGQRPGVTDADLVLGKLDPNNFAGGSIQLHPDNSKTALAAHVGDTLEMDAVEAAFGVAEVVDENMANAARVHAVENGEDLSEYTMIAFGGAAPLHAGRLCEKLGVERLLVPPGAGVGSAIGFLRAPFSFEANRSVYMKLSDFDGEKIKSLLTDLKAEATGFVRTCDEVSPILSEFKVYMRYTGQGWEIPIDLTEEQAMNPDAAVFEGRFEEDYTKLFGRPVAGMDIEITVWSVNATTPPEEVSQISETGGSALVALNGTRQLFDAASTSYLDAQVIDRNSMETGERASGPAAVTEAETTIIVPASRDAIRQPDGCIDVVTKGVAQ</sequence>
<proteinExistence type="predicted"/>
<dbReference type="Pfam" id="PF05378">
    <property type="entry name" value="Hydant_A_N"/>
    <property type="match status" value="1"/>
</dbReference>
<dbReference type="InterPro" id="IPR049517">
    <property type="entry name" value="ACX-like_C"/>
</dbReference>
<dbReference type="PANTHER" id="PTHR11365:SF23">
    <property type="entry name" value="HYPOTHETICAL 5-OXOPROLINASE (EUROFUNG)-RELATED"/>
    <property type="match status" value="1"/>
</dbReference>
<dbReference type="AlphaFoldDB" id="A0A0N7LQ03"/>
<evidence type="ECO:0000313" key="5">
    <source>
        <dbReference type="Proteomes" id="UP000050783"/>
    </source>
</evidence>
<dbReference type="EMBL" id="CYPU01000015">
    <property type="protein sequence ID" value="CUH46660.1"/>
    <property type="molecule type" value="Genomic_DNA"/>
</dbReference>
<dbReference type="GO" id="GO:0005829">
    <property type="term" value="C:cytosol"/>
    <property type="evidence" value="ECO:0007669"/>
    <property type="project" value="TreeGrafter"/>
</dbReference>
<dbReference type="Proteomes" id="UP000050783">
    <property type="component" value="Unassembled WGS sequence"/>
</dbReference>
<dbReference type="Pfam" id="PF01968">
    <property type="entry name" value="Hydantoinase_A"/>
    <property type="match status" value="1"/>
</dbReference>
<feature type="domain" description="Acetophenone carboxylase-like C-terminal" evidence="3">
    <location>
        <begin position="538"/>
        <end position="676"/>
    </location>
</feature>
<dbReference type="OrthoDB" id="9759608at2"/>
<evidence type="ECO:0000259" key="3">
    <source>
        <dbReference type="Pfam" id="PF19278"/>
    </source>
</evidence>
<dbReference type="RefSeq" id="WP_058276442.1">
    <property type="nucleotide sequence ID" value="NZ_CYPU01000015.1"/>
</dbReference>
<dbReference type="GeneID" id="55492107"/>
<evidence type="ECO:0000259" key="2">
    <source>
        <dbReference type="Pfam" id="PF05378"/>
    </source>
</evidence>
<dbReference type="InterPro" id="IPR043129">
    <property type="entry name" value="ATPase_NBD"/>
</dbReference>
<dbReference type="STRING" id="81569.RUM4293_04275"/>
<organism evidence="4 5">
    <name type="scientific">Ruegeria atlantica</name>
    <dbReference type="NCBI Taxonomy" id="81569"/>
    <lineage>
        <taxon>Bacteria</taxon>
        <taxon>Pseudomonadati</taxon>
        <taxon>Pseudomonadota</taxon>
        <taxon>Alphaproteobacteria</taxon>
        <taxon>Rhodobacterales</taxon>
        <taxon>Roseobacteraceae</taxon>
        <taxon>Ruegeria</taxon>
    </lineage>
</organism>
<dbReference type="InterPro" id="IPR002821">
    <property type="entry name" value="Hydantoinase_A"/>
</dbReference>
<gene>
    <name evidence="4" type="primary">apc3_1</name>
    <name evidence="4" type="ORF">RUA4292_00826</name>
</gene>
<dbReference type="SUPFAM" id="SSF53067">
    <property type="entry name" value="Actin-like ATPase domain"/>
    <property type="match status" value="1"/>
</dbReference>
<dbReference type="GO" id="GO:0017168">
    <property type="term" value="F:5-oxoprolinase (ATP-hydrolyzing) activity"/>
    <property type="evidence" value="ECO:0007669"/>
    <property type="project" value="TreeGrafter"/>
</dbReference>
<feature type="domain" description="Hydantoinase A/oxoprolinase" evidence="1">
    <location>
        <begin position="204"/>
        <end position="497"/>
    </location>
</feature>